<dbReference type="InterPro" id="IPR002023">
    <property type="entry name" value="NuoE-like"/>
</dbReference>
<dbReference type="PROSITE" id="PS01099">
    <property type="entry name" value="COMPLEX1_24K"/>
    <property type="match status" value="1"/>
</dbReference>
<dbReference type="SUPFAM" id="SSF52833">
    <property type="entry name" value="Thioredoxin-like"/>
    <property type="match status" value="1"/>
</dbReference>
<name>A0A6B2G469_MYXSQ</name>
<dbReference type="Pfam" id="PF01257">
    <property type="entry name" value="2Fe-2S_thioredx"/>
    <property type="match status" value="1"/>
</dbReference>
<dbReference type="FunFam" id="3.40.30.10:FF:000022">
    <property type="entry name" value="NADH dehydrogenase flavoprotein 2, mitochondrial"/>
    <property type="match status" value="1"/>
</dbReference>
<evidence type="ECO:0000313" key="1">
    <source>
        <dbReference type="EMBL" id="NDJ98292.1"/>
    </source>
</evidence>
<proteinExistence type="predicted"/>
<dbReference type="GO" id="GO:0005739">
    <property type="term" value="C:mitochondrion"/>
    <property type="evidence" value="ECO:0007669"/>
    <property type="project" value="GOC"/>
</dbReference>
<keyword evidence="1" id="KW-0830">Ubiquinone</keyword>
<dbReference type="PANTHER" id="PTHR10371:SF3">
    <property type="entry name" value="NADH DEHYDROGENASE [UBIQUINONE] FLAVOPROTEIN 2, MITOCHONDRIAL"/>
    <property type="match status" value="1"/>
</dbReference>
<protein>
    <submittedName>
        <fullName evidence="1">NADH dehydrogenase [ubiquinone] flavoprotein 2, mitochondrial (Trinotate prediction)</fullName>
    </submittedName>
</protein>
<accession>A0A6B2G469</accession>
<sequence>MLRDAEKILDEIKQNLGINEGETTEDGLFSISVVECLGACVNAPMVQINDDYYEDLTIKEIKNIIDDLKSGKQCKHGPINTRYSCEPITGQTTLKVPIDFSKIPIQADLQDPCDN</sequence>
<dbReference type="InterPro" id="IPR036249">
    <property type="entry name" value="Thioredoxin-like_sf"/>
</dbReference>
<dbReference type="GO" id="GO:0006120">
    <property type="term" value="P:mitochondrial electron transport, NADH to ubiquinone"/>
    <property type="evidence" value="ECO:0007669"/>
    <property type="project" value="TreeGrafter"/>
</dbReference>
<dbReference type="AlphaFoldDB" id="A0A6B2G469"/>
<dbReference type="CDD" id="cd03064">
    <property type="entry name" value="TRX_Fd_NuoE"/>
    <property type="match status" value="1"/>
</dbReference>
<dbReference type="Gene3D" id="3.40.30.10">
    <property type="entry name" value="Glutaredoxin"/>
    <property type="match status" value="1"/>
</dbReference>
<dbReference type="GO" id="GO:0003954">
    <property type="term" value="F:NADH dehydrogenase activity"/>
    <property type="evidence" value="ECO:0007669"/>
    <property type="project" value="TreeGrafter"/>
</dbReference>
<reference evidence="1" key="1">
    <citation type="submission" date="2018-11" db="EMBL/GenBank/DDBJ databases">
        <title>Myxobolus squamalis genome and transcriptome.</title>
        <authorList>
            <person name="Yahalomi D."/>
            <person name="Atkinson S.D."/>
            <person name="Neuhof M."/>
            <person name="Chang E.S."/>
            <person name="Philippe H."/>
            <person name="Cartwright P."/>
            <person name="Bartholomew J.L."/>
            <person name="Huchon D."/>
        </authorList>
    </citation>
    <scope>NUCLEOTIDE SEQUENCE</scope>
    <source>
        <strain evidence="1">71B08</strain>
        <tissue evidence="1">Whole</tissue>
    </source>
</reference>
<organism evidence="1">
    <name type="scientific">Myxobolus squamalis</name>
    <name type="common">Myxosporean</name>
    <dbReference type="NCBI Taxonomy" id="59785"/>
    <lineage>
        <taxon>Eukaryota</taxon>
        <taxon>Metazoa</taxon>
        <taxon>Cnidaria</taxon>
        <taxon>Myxozoa</taxon>
        <taxon>Myxosporea</taxon>
        <taxon>Bivalvulida</taxon>
        <taxon>Platysporina</taxon>
        <taxon>Myxobolidae</taxon>
        <taxon>Myxobolus</taxon>
    </lineage>
</organism>
<dbReference type="PIRSF" id="PIRSF000216">
    <property type="entry name" value="NADH_DH_24kDa"/>
    <property type="match status" value="1"/>
</dbReference>
<dbReference type="EMBL" id="GHBR01004935">
    <property type="protein sequence ID" value="NDJ98292.1"/>
    <property type="molecule type" value="Transcribed_RNA"/>
</dbReference>
<dbReference type="InterPro" id="IPR042128">
    <property type="entry name" value="NuoE_dom"/>
</dbReference>
<dbReference type="PANTHER" id="PTHR10371">
    <property type="entry name" value="NADH DEHYDROGENASE UBIQUINONE FLAVOPROTEIN 2, MITOCHONDRIAL"/>
    <property type="match status" value="1"/>
</dbReference>